<name>A0A6V7P5D9_ANACO</name>
<keyword evidence="2" id="KW-0472">Membrane</keyword>
<protein>
    <submittedName>
        <fullName evidence="3">Uncharacterized protein</fullName>
    </submittedName>
</protein>
<evidence type="ECO:0000256" key="1">
    <source>
        <dbReference type="SAM" id="MobiDB-lite"/>
    </source>
</evidence>
<keyword evidence="2" id="KW-1133">Transmembrane helix</keyword>
<dbReference type="PANTHER" id="PTHR34545:SF7">
    <property type="entry name" value="CLAVATA3_ESR (CLE)-RELATED PROTEIN 16"/>
    <property type="match status" value="1"/>
</dbReference>
<dbReference type="GO" id="GO:0048731">
    <property type="term" value="P:system development"/>
    <property type="evidence" value="ECO:0007669"/>
    <property type="project" value="InterPro"/>
</dbReference>
<dbReference type="EMBL" id="LR862145">
    <property type="protein sequence ID" value="CAD1826037.1"/>
    <property type="molecule type" value="Genomic_DNA"/>
</dbReference>
<dbReference type="InterPro" id="IPR033249">
    <property type="entry name" value="CLE_plant"/>
</dbReference>
<dbReference type="PANTHER" id="PTHR34545">
    <property type="entry name" value="CLAVATA3/ESR (CLE)-RELATED PROTEIN 22"/>
    <property type="match status" value="1"/>
</dbReference>
<proteinExistence type="predicted"/>
<reference evidence="3" key="1">
    <citation type="submission" date="2020-07" db="EMBL/GenBank/DDBJ databases">
        <authorList>
            <person name="Lin J."/>
        </authorList>
    </citation>
    <scope>NUCLEOTIDE SEQUENCE</scope>
</reference>
<feature type="transmembrane region" description="Helical" evidence="2">
    <location>
        <begin position="33"/>
        <end position="53"/>
    </location>
</feature>
<organism evidence="3">
    <name type="scientific">Ananas comosus var. bracteatus</name>
    <name type="common">red pineapple</name>
    <dbReference type="NCBI Taxonomy" id="296719"/>
    <lineage>
        <taxon>Eukaryota</taxon>
        <taxon>Viridiplantae</taxon>
        <taxon>Streptophyta</taxon>
        <taxon>Embryophyta</taxon>
        <taxon>Tracheophyta</taxon>
        <taxon>Spermatophyta</taxon>
        <taxon>Magnoliopsida</taxon>
        <taxon>Liliopsida</taxon>
        <taxon>Poales</taxon>
        <taxon>Bromeliaceae</taxon>
        <taxon>Bromelioideae</taxon>
        <taxon>Ananas</taxon>
    </lineage>
</organism>
<evidence type="ECO:0000256" key="2">
    <source>
        <dbReference type="SAM" id="Phobius"/>
    </source>
</evidence>
<gene>
    <name evidence="3" type="ORF">CB5_LOCUS9248</name>
</gene>
<keyword evidence="2" id="KW-0812">Transmembrane</keyword>
<dbReference type="AlphaFoldDB" id="A0A6V7P5D9"/>
<feature type="region of interest" description="Disordered" evidence="1">
    <location>
        <begin position="64"/>
        <end position="87"/>
    </location>
</feature>
<sequence>MSHVTSPLELSIKKVHLLEWVFSSYISRQHEEGWARVALVACILLLPPILHVLGREVGHRKNIHKNKEKRLQLKGSSSSAETVLPTETAWCNSTKNESLVEDDKRIVPTGPNPLHNR</sequence>
<evidence type="ECO:0000313" key="3">
    <source>
        <dbReference type="EMBL" id="CAD1826037.1"/>
    </source>
</evidence>
<accession>A0A6V7P5D9</accession>